<evidence type="ECO:0000313" key="4">
    <source>
        <dbReference type="Proteomes" id="UP000275368"/>
    </source>
</evidence>
<dbReference type="InterPro" id="IPR058780">
    <property type="entry name" value="YhfM-like_dom"/>
</dbReference>
<evidence type="ECO:0000256" key="1">
    <source>
        <dbReference type="SAM" id="Phobius"/>
    </source>
</evidence>
<feature type="domain" description="YhfM-like" evidence="2">
    <location>
        <begin position="67"/>
        <end position="151"/>
    </location>
</feature>
<dbReference type="EMBL" id="AP019308">
    <property type="protein sequence ID" value="BBH20612.1"/>
    <property type="molecule type" value="Genomic_DNA"/>
</dbReference>
<gene>
    <name evidence="3" type="ORF">Back11_19570</name>
</gene>
<evidence type="ECO:0000313" key="3">
    <source>
        <dbReference type="EMBL" id="BBH20612.1"/>
    </source>
</evidence>
<keyword evidence="1" id="KW-0472">Membrane</keyword>
<proteinExistence type="predicted"/>
<organism evidence="3 4">
    <name type="scientific">Paenibacillus baekrokdamisoli</name>
    <dbReference type="NCBI Taxonomy" id="1712516"/>
    <lineage>
        <taxon>Bacteria</taxon>
        <taxon>Bacillati</taxon>
        <taxon>Bacillota</taxon>
        <taxon>Bacilli</taxon>
        <taxon>Bacillales</taxon>
        <taxon>Paenibacillaceae</taxon>
        <taxon>Paenibacillus</taxon>
    </lineage>
</organism>
<dbReference type="AlphaFoldDB" id="A0A3G9IQQ0"/>
<accession>A0A3G9IQQ0</accession>
<reference evidence="3 4" key="1">
    <citation type="submission" date="2018-11" db="EMBL/GenBank/DDBJ databases">
        <title>Complete genome sequence of Paenibacillus baekrokdamisoli strain KCTC 33723.</title>
        <authorList>
            <person name="Kang S.W."/>
            <person name="Lee K.C."/>
            <person name="Kim K.K."/>
            <person name="Kim J.S."/>
            <person name="Kim D.S."/>
            <person name="Ko S.H."/>
            <person name="Yang S.H."/>
            <person name="Lee J.S."/>
        </authorList>
    </citation>
    <scope>NUCLEOTIDE SEQUENCE [LARGE SCALE GENOMIC DNA]</scope>
    <source>
        <strain evidence="3 4">KCTC 33723</strain>
    </source>
</reference>
<keyword evidence="4" id="KW-1185">Reference proteome</keyword>
<keyword evidence="1" id="KW-1133">Transmembrane helix</keyword>
<dbReference type="OrthoDB" id="2920731at2"/>
<dbReference type="Proteomes" id="UP000275368">
    <property type="component" value="Chromosome"/>
</dbReference>
<dbReference type="Pfam" id="PF26353">
    <property type="entry name" value="YhfM"/>
    <property type="match status" value="1"/>
</dbReference>
<sequence>MLSGDYSKNRGGLGTIRRNWILMVIIFLVIGIVGCKSEVLNGKEIVAIKLECSDLCKKTPNAPFNQKILTDIDEIKIFERSISKAVKMKGELDYDVMFMMYVSFEDSTQKKFVLNVDDEAGRTALLVDTADSGQGYEIPKDQTNELRKIIYND</sequence>
<name>A0A3G9IQQ0_9BACL</name>
<keyword evidence="1" id="KW-0812">Transmembrane</keyword>
<dbReference type="KEGG" id="pbk:Back11_19570"/>
<feature type="transmembrane region" description="Helical" evidence="1">
    <location>
        <begin position="20"/>
        <end position="39"/>
    </location>
</feature>
<evidence type="ECO:0000259" key="2">
    <source>
        <dbReference type="Pfam" id="PF26353"/>
    </source>
</evidence>
<protein>
    <recommendedName>
        <fullName evidence="2">YhfM-like domain-containing protein</fullName>
    </recommendedName>
</protein>